<dbReference type="EMBL" id="GBXM01039572">
    <property type="protein sequence ID" value="JAH69005.1"/>
    <property type="molecule type" value="Transcribed_RNA"/>
</dbReference>
<organism evidence="1">
    <name type="scientific">Anguilla anguilla</name>
    <name type="common">European freshwater eel</name>
    <name type="synonym">Muraena anguilla</name>
    <dbReference type="NCBI Taxonomy" id="7936"/>
    <lineage>
        <taxon>Eukaryota</taxon>
        <taxon>Metazoa</taxon>
        <taxon>Chordata</taxon>
        <taxon>Craniata</taxon>
        <taxon>Vertebrata</taxon>
        <taxon>Euteleostomi</taxon>
        <taxon>Actinopterygii</taxon>
        <taxon>Neopterygii</taxon>
        <taxon>Teleostei</taxon>
        <taxon>Anguilliformes</taxon>
        <taxon>Anguillidae</taxon>
        <taxon>Anguilla</taxon>
    </lineage>
</organism>
<protein>
    <submittedName>
        <fullName evidence="1">Uncharacterized protein</fullName>
    </submittedName>
</protein>
<name>A0A0E9UUY1_ANGAN</name>
<proteinExistence type="predicted"/>
<reference evidence="1" key="2">
    <citation type="journal article" date="2015" name="Fish Shellfish Immunol.">
        <title>Early steps in the European eel (Anguilla anguilla)-Vibrio vulnificus interaction in the gills: Role of the RtxA13 toxin.</title>
        <authorList>
            <person name="Callol A."/>
            <person name="Pajuelo D."/>
            <person name="Ebbesson L."/>
            <person name="Teles M."/>
            <person name="MacKenzie S."/>
            <person name="Amaro C."/>
        </authorList>
    </citation>
    <scope>NUCLEOTIDE SEQUENCE</scope>
</reference>
<dbReference type="AlphaFoldDB" id="A0A0E9UUY1"/>
<sequence length="29" mass="3398">MHYLLLYYLVALILGDLQTCRVTVVMQVE</sequence>
<accession>A0A0E9UUY1</accession>
<evidence type="ECO:0000313" key="1">
    <source>
        <dbReference type="EMBL" id="JAH69005.1"/>
    </source>
</evidence>
<reference evidence="1" key="1">
    <citation type="submission" date="2014-11" db="EMBL/GenBank/DDBJ databases">
        <authorList>
            <person name="Amaro Gonzalez C."/>
        </authorList>
    </citation>
    <scope>NUCLEOTIDE SEQUENCE</scope>
</reference>